<keyword evidence="9" id="KW-0812">Transmembrane</keyword>
<evidence type="ECO:0000313" key="12">
    <source>
        <dbReference type="EMBL" id="ABG58495.1"/>
    </source>
</evidence>
<dbReference type="SUPFAM" id="SSF55874">
    <property type="entry name" value="ATPase domain of HSP90 chaperone/DNA topoisomerase II/histidine kinase"/>
    <property type="match status" value="1"/>
</dbReference>
<evidence type="ECO:0000256" key="1">
    <source>
        <dbReference type="ARBA" id="ARBA00000085"/>
    </source>
</evidence>
<dbReference type="PROSITE" id="PS50109">
    <property type="entry name" value="HIS_KIN"/>
    <property type="match status" value="1"/>
</dbReference>
<evidence type="ECO:0000256" key="9">
    <source>
        <dbReference type="SAM" id="Phobius"/>
    </source>
</evidence>
<evidence type="ECO:0000256" key="2">
    <source>
        <dbReference type="ARBA" id="ARBA00012438"/>
    </source>
</evidence>
<dbReference type="Pfam" id="PF02518">
    <property type="entry name" value="HATPase_c"/>
    <property type="match status" value="1"/>
</dbReference>
<dbReference type="PANTHER" id="PTHR42878">
    <property type="entry name" value="TWO-COMPONENT HISTIDINE KINASE"/>
    <property type="match status" value="1"/>
</dbReference>
<evidence type="ECO:0000256" key="3">
    <source>
        <dbReference type="ARBA" id="ARBA00022553"/>
    </source>
</evidence>
<dbReference type="InterPro" id="IPR036097">
    <property type="entry name" value="HisK_dim/P_sf"/>
</dbReference>
<feature type="transmembrane region" description="Helical" evidence="9">
    <location>
        <begin position="245"/>
        <end position="265"/>
    </location>
</feature>
<keyword evidence="4 12" id="KW-0808">Transferase</keyword>
<dbReference type="InterPro" id="IPR003594">
    <property type="entry name" value="HATPase_dom"/>
</dbReference>
<feature type="transmembrane region" description="Helical" evidence="9">
    <location>
        <begin position="301"/>
        <end position="325"/>
    </location>
</feature>
<evidence type="ECO:0000256" key="7">
    <source>
        <dbReference type="ARBA" id="ARBA00022840"/>
    </source>
</evidence>
<dbReference type="InterPro" id="IPR005467">
    <property type="entry name" value="His_kinase_dom"/>
</dbReference>
<dbReference type="GO" id="GO:0030295">
    <property type="term" value="F:protein kinase activator activity"/>
    <property type="evidence" value="ECO:0007669"/>
    <property type="project" value="TreeGrafter"/>
</dbReference>
<dbReference type="SUPFAM" id="SSF47384">
    <property type="entry name" value="Homodimeric domain of signal transducing histidine kinase"/>
    <property type="match status" value="1"/>
</dbReference>
<keyword evidence="7" id="KW-0067">ATP-binding</keyword>
<organism evidence="12 13">
    <name type="scientific">Cytophaga hutchinsonii (strain ATCC 33406 / DSM 1761 / CIP 103989 / NBRC 15051 / NCIMB 9469 / D465)</name>
    <dbReference type="NCBI Taxonomy" id="269798"/>
    <lineage>
        <taxon>Bacteria</taxon>
        <taxon>Pseudomonadati</taxon>
        <taxon>Bacteroidota</taxon>
        <taxon>Cytophagia</taxon>
        <taxon>Cytophagales</taxon>
        <taxon>Cytophagaceae</taxon>
        <taxon>Cytophaga</taxon>
    </lineage>
</organism>
<dbReference type="EC" id="2.7.13.3" evidence="2"/>
<dbReference type="GO" id="GO:0000156">
    <property type="term" value="F:phosphorelay response regulator activity"/>
    <property type="evidence" value="ECO:0007669"/>
    <property type="project" value="TreeGrafter"/>
</dbReference>
<dbReference type="SMART" id="SM00388">
    <property type="entry name" value="HisKA"/>
    <property type="match status" value="1"/>
</dbReference>
<protein>
    <recommendedName>
        <fullName evidence="2">histidine kinase</fullName>
        <ecNumber evidence="2">2.7.13.3</ecNumber>
    </recommendedName>
</protein>
<feature type="transmembrane region" description="Helical" evidence="9">
    <location>
        <begin position="213"/>
        <end position="239"/>
    </location>
</feature>
<keyword evidence="6 12" id="KW-0418">Kinase</keyword>
<evidence type="ECO:0000313" key="13">
    <source>
        <dbReference type="Proteomes" id="UP000001822"/>
    </source>
</evidence>
<keyword evidence="5" id="KW-0547">Nucleotide-binding</keyword>
<dbReference type="InterPro" id="IPR011623">
    <property type="entry name" value="7TMR_DISM_rcpt_extracell_dom1"/>
</dbReference>
<dbReference type="EMBL" id="CP000383">
    <property type="protein sequence ID" value="ABG58495.1"/>
    <property type="molecule type" value="Genomic_DNA"/>
</dbReference>
<feature type="chain" id="PRO_5026654099" description="histidine kinase" evidence="10">
    <location>
        <begin position="22"/>
        <end position="650"/>
    </location>
</feature>
<feature type="signal peptide" evidence="10">
    <location>
        <begin position="1"/>
        <end position="21"/>
    </location>
</feature>
<gene>
    <name evidence="12" type="primary">cpxA</name>
    <name evidence="12" type="ordered locus">CHU_1222</name>
</gene>
<dbReference type="Gene3D" id="2.60.40.2380">
    <property type="match status" value="1"/>
</dbReference>
<evidence type="ECO:0000256" key="8">
    <source>
        <dbReference type="ARBA" id="ARBA00023012"/>
    </source>
</evidence>
<dbReference type="Gene3D" id="1.10.287.130">
    <property type="match status" value="1"/>
</dbReference>
<keyword evidence="10" id="KW-0732">Signal</keyword>
<dbReference type="PRINTS" id="PR00344">
    <property type="entry name" value="BCTRLSENSOR"/>
</dbReference>
<evidence type="ECO:0000259" key="11">
    <source>
        <dbReference type="PROSITE" id="PS50109"/>
    </source>
</evidence>
<reference evidence="12 13" key="1">
    <citation type="journal article" date="2007" name="Appl. Environ. Microbiol.">
        <title>Genome sequence of the cellulolytic gliding bacterium Cytophaga hutchinsonii.</title>
        <authorList>
            <person name="Xie G."/>
            <person name="Bruce D.C."/>
            <person name="Challacombe J.F."/>
            <person name="Chertkov O."/>
            <person name="Detter J.C."/>
            <person name="Gilna P."/>
            <person name="Han C.S."/>
            <person name="Lucas S."/>
            <person name="Misra M."/>
            <person name="Myers G.L."/>
            <person name="Richardson P."/>
            <person name="Tapia R."/>
            <person name="Thayer N."/>
            <person name="Thompson L.S."/>
            <person name="Brettin T.S."/>
            <person name="Henrissat B."/>
            <person name="Wilson D.B."/>
            <person name="McBride M.J."/>
        </authorList>
    </citation>
    <scope>NUCLEOTIDE SEQUENCE [LARGE SCALE GENOMIC DNA]</scope>
    <source>
        <strain evidence="13">ATCC 33406 / DSM 1761 / CIP 103989 / NBRC 15051 / NCIMB 9469 / D465</strain>
    </source>
</reference>
<feature type="transmembrane region" description="Helical" evidence="9">
    <location>
        <begin position="277"/>
        <end position="295"/>
    </location>
</feature>
<keyword evidence="3" id="KW-0597">Phosphoprotein</keyword>
<dbReference type="PANTHER" id="PTHR42878:SF7">
    <property type="entry name" value="SENSOR HISTIDINE KINASE GLRK"/>
    <property type="match status" value="1"/>
</dbReference>
<dbReference type="InterPro" id="IPR003661">
    <property type="entry name" value="HisK_dim/P_dom"/>
</dbReference>
<name>A0A6N4SQD2_CYTH3</name>
<accession>A0A6N4SQD2</accession>
<dbReference type="Proteomes" id="UP000001822">
    <property type="component" value="Chromosome"/>
</dbReference>
<dbReference type="Pfam" id="PF07695">
    <property type="entry name" value="7TMR-DISM_7TM"/>
    <property type="match status" value="1"/>
</dbReference>
<comment type="catalytic activity">
    <reaction evidence="1">
        <text>ATP + protein L-histidine = ADP + protein N-phospho-L-histidine.</text>
        <dbReference type="EC" id="2.7.13.3"/>
    </reaction>
</comment>
<proteinExistence type="predicted"/>
<evidence type="ECO:0000256" key="6">
    <source>
        <dbReference type="ARBA" id="ARBA00022777"/>
    </source>
</evidence>
<dbReference type="InterPro" id="IPR004358">
    <property type="entry name" value="Sig_transdc_His_kin-like_C"/>
</dbReference>
<feature type="transmembrane region" description="Helical" evidence="9">
    <location>
        <begin position="184"/>
        <end position="206"/>
    </location>
</feature>
<feature type="transmembrane region" description="Helical" evidence="9">
    <location>
        <begin position="332"/>
        <end position="351"/>
    </location>
</feature>
<feature type="domain" description="Histidine kinase" evidence="11">
    <location>
        <begin position="434"/>
        <end position="647"/>
    </location>
</feature>
<sequence>MIKSLVAVFTAIFVWNLTAQAEYTITLNNDQKQYEIQPQFVEQLQDPAASYTIDQVSSPLFAAKFKATGETMLRNTNRQAAYWLKLRIINHTDKSQQWLIESFNFRINEISCFLQTDSGFTEVVEGDMYAFKQRSVGHKNFEFLLPNDRDSIICYLRIKTKQPASFELFIRRFDAFTTYAIGEYFLLGIFYGTIGIVALFSLLMLLSFRKLVFLYYSLFLTGFGIFFMCQDGTGFQYLWSDMPIINAYSISISRLLMLIPYTLYFCEFLDIKKRLPLVWKAMMIWIVLRIVGAFLPKENDLLLSLVMYYDYIPFIVAYLTAIYSYSKGFKPALYFTLGFSILLISFIINSLRVACIVESNIFTAYSLNFGAVLEILFLSLSLGAWLRIIIQEKTVTENINKLLEEKVQERTAILQIQNTIINEKVNELDTLFYRLSHDVKGPLKSIMGLANLGLIDHTDRENYFRMIQSSATKLDKITSNFLQLSNAKQFDTEDLSSINFRKLLAEVIENLRYLNEFEKTSIQVDIEQEGEFYSYKNILYPAISNIIENAVKYRHEQGISSTLYIQIDSSSKKATLTFTDNGIGINPVNSQHIFDMFFRENTKEGVSGTGLGLYIVKTFIEKINGTVTHTANPANETIFVIEIPNALGVN</sequence>
<dbReference type="CDD" id="cd00075">
    <property type="entry name" value="HATPase"/>
    <property type="match status" value="1"/>
</dbReference>
<evidence type="ECO:0000256" key="10">
    <source>
        <dbReference type="SAM" id="SignalP"/>
    </source>
</evidence>
<dbReference type="InterPro" id="IPR050351">
    <property type="entry name" value="BphY/WalK/GraS-like"/>
</dbReference>
<evidence type="ECO:0000256" key="4">
    <source>
        <dbReference type="ARBA" id="ARBA00022679"/>
    </source>
</evidence>
<dbReference type="GO" id="GO:0005524">
    <property type="term" value="F:ATP binding"/>
    <property type="evidence" value="ECO:0007669"/>
    <property type="project" value="UniProtKB-KW"/>
</dbReference>
<dbReference type="KEGG" id="chu:CHU_1222"/>
<dbReference type="SMART" id="SM00387">
    <property type="entry name" value="HATPase_c"/>
    <property type="match status" value="1"/>
</dbReference>
<dbReference type="AlphaFoldDB" id="A0A6N4SQD2"/>
<dbReference type="GO" id="GO:0000155">
    <property type="term" value="F:phosphorelay sensor kinase activity"/>
    <property type="evidence" value="ECO:0007669"/>
    <property type="project" value="InterPro"/>
</dbReference>
<keyword evidence="8" id="KW-0902">Two-component regulatory system</keyword>
<dbReference type="Pfam" id="PF07696">
    <property type="entry name" value="7TMR-DISMED2"/>
    <property type="match status" value="1"/>
</dbReference>
<keyword evidence="13" id="KW-1185">Reference proteome</keyword>
<dbReference type="Pfam" id="PF00512">
    <property type="entry name" value="HisKA"/>
    <property type="match status" value="1"/>
</dbReference>
<feature type="transmembrane region" description="Helical" evidence="9">
    <location>
        <begin position="371"/>
        <end position="390"/>
    </location>
</feature>
<dbReference type="InterPro" id="IPR036890">
    <property type="entry name" value="HATPase_C_sf"/>
</dbReference>
<keyword evidence="9" id="KW-1133">Transmembrane helix</keyword>
<dbReference type="OrthoDB" id="9813151at2"/>
<evidence type="ECO:0000256" key="5">
    <source>
        <dbReference type="ARBA" id="ARBA00022741"/>
    </source>
</evidence>
<keyword evidence="9" id="KW-0472">Membrane</keyword>
<dbReference type="InterPro" id="IPR011622">
    <property type="entry name" value="7TMR_DISM_rcpt_extracell_dom2"/>
</dbReference>
<dbReference type="CDD" id="cd00082">
    <property type="entry name" value="HisKA"/>
    <property type="match status" value="1"/>
</dbReference>
<dbReference type="Gene3D" id="3.30.565.10">
    <property type="entry name" value="Histidine kinase-like ATPase, C-terminal domain"/>
    <property type="match status" value="1"/>
</dbReference>
<dbReference type="GO" id="GO:0007234">
    <property type="term" value="P:osmosensory signaling via phosphorelay pathway"/>
    <property type="evidence" value="ECO:0007669"/>
    <property type="project" value="TreeGrafter"/>
</dbReference>
<dbReference type="RefSeq" id="WP_011584610.1">
    <property type="nucleotide sequence ID" value="NC_008255.1"/>
</dbReference>